<keyword evidence="4" id="KW-1185">Reference proteome</keyword>
<proteinExistence type="predicted"/>
<dbReference type="InterPro" id="IPR006311">
    <property type="entry name" value="TAT_signal"/>
</dbReference>
<dbReference type="Pfam" id="PF14534">
    <property type="entry name" value="DUF4440"/>
    <property type="match status" value="1"/>
</dbReference>
<accession>A8IFJ9</accession>
<evidence type="ECO:0000259" key="2">
    <source>
        <dbReference type="Pfam" id="PF14534"/>
    </source>
</evidence>
<reference evidence="3 4" key="1">
    <citation type="journal article" date="2007" name="Appl. Environ. Microbiol.">
        <title>Rhizobial factors required for stem nodule maturation and maintenance in Sesbania rostrata-Azorhizobium caulinodans ORS571 symbiosis.</title>
        <authorList>
            <person name="Suzuki S."/>
            <person name="Aono T."/>
            <person name="Lee KB."/>
            <person name="Suzuki T."/>
            <person name="Liu CT."/>
            <person name="Miwa H."/>
            <person name="Wakao S."/>
            <person name="Iki T."/>
            <person name="Oyaizu H."/>
        </authorList>
    </citation>
    <scope>NUCLEOTIDE SEQUENCE [LARGE SCALE GENOMIC DNA]</scope>
    <source>
        <strain evidence="4">ATCC 43989 / DSM 5975 / JCM 20966 / LMG 6465 / NBRC 14845 / NCIMB 13405 / ORS 571</strain>
    </source>
</reference>
<dbReference type="KEGG" id="azc:AZC_3623"/>
<reference evidence="4" key="2">
    <citation type="submission" date="2007-04" db="EMBL/GenBank/DDBJ databases">
        <title>Complete genome sequence of the nitrogen-fixing bacterium Azorhizobium caulinodans ORS571.</title>
        <authorList>
            <person name="Lee K.B."/>
            <person name="Backer P.D."/>
            <person name="Aono T."/>
            <person name="Liu C.T."/>
            <person name="Suzuki S."/>
            <person name="Suzuki T."/>
            <person name="Kaneko T."/>
            <person name="Yamada M."/>
            <person name="Tabata S."/>
            <person name="Kupfer D.M."/>
            <person name="Najar F.Z."/>
            <person name="Wiley G.B."/>
            <person name="Roe B."/>
            <person name="Binnewies T."/>
            <person name="Ussery D."/>
            <person name="Vereecke D."/>
            <person name="Gevers D."/>
            <person name="Holsters M."/>
            <person name="Oyaizu H."/>
        </authorList>
    </citation>
    <scope>NUCLEOTIDE SEQUENCE [LARGE SCALE GENOMIC DNA]</scope>
    <source>
        <strain evidence="4">ATCC 43989 / DSM 5975 / JCM 20966 / LMG 6465 / NBRC 14845 / NCIMB 13405 / ORS 571</strain>
    </source>
</reference>
<keyword evidence="1" id="KW-0732">Signal</keyword>
<dbReference type="PROSITE" id="PS51318">
    <property type="entry name" value="TAT"/>
    <property type="match status" value="1"/>
</dbReference>
<reference evidence="3 4" key="6">
    <citation type="journal article" date="2011" name="Appl. Environ. Microbiol.">
        <title>Involvement of the azorhizobial chromosome partition gene (parA) in the onset of bacteroid differentiation during Sesbania rostrata stem nodule development.</title>
        <authorList>
            <person name="Liu CT."/>
            <person name="Lee KB."/>
            <person name="Wang YS."/>
            <person name="Peng MH."/>
            <person name="Lee KT."/>
            <person name="Suzuki S."/>
            <person name="Suzuki T."/>
            <person name="Oyaizu H."/>
        </authorList>
    </citation>
    <scope>NUCLEOTIDE SEQUENCE [LARGE SCALE GENOMIC DNA]</scope>
    <source>
        <strain evidence="4">ATCC 43989 / DSM 5975 / JCM 20966 / LMG 6465 / NBRC 14845 / NCIMB 13405 / ORS 571</strain>
    </source>
</reference>
<dbReference type="Gene3D" id="3.10.450.50">
    <property type="match status" value="1"/>
</dbReference>
<protein>
    <recommendedName>
        <fullName evidence="2">DUF4440 domain-containing protein</fullName>
    </recommendedName>
</protein>
<dbReference type="InterPro" id="IPR032710">
    <property type="entry name" value="NTF2-like_dom_sf"/>
</dbReference>
<evidence type="ECO:0000313" key="3">
    <source>
        <dbReference type="EMBL" id="BAF89621.1"/>
    </source>
</evidence>
<reference evidence="3 4" key="5">
    <citation type="journal article" date="2010" name="Appl. Environ. Microbiol.">
        <title>phrR-like gene praR of Azorhizobium caulinodans ORS571 is essential for symbiosis with Sesbania rostrata and is involved in expression of reb genes.</title>
        <authorList>
            <person name="Akiba N."/>
            <person name="Aono T."/>
            <person name="Toyazaki H."/>
            <person name="Sato S."/>
            <person name="Oyaizu H."/>
        </authorList>
    </citation>
    <scope>NUCLEOTIDE SEQUENCE [LARGE SCALE GENOMIC DNA]</scope>
    <source>
        <strain evidence="4">ATCC 43989 / DSM 5975 / JCM 20966 / LMG 6465 / NBRC 14845 / NCIMB 13405 / ORS 571</strain>
    </source>
</reference>
<dbReference type="RefSeq" id="WP_012172146.1">
    <property type="nucleotide sequence ID" value="NC_009937.1"/>
</dbReference>
<feature type="domain" description="DUF4440" evidence="2">
    <location>
        <begin position="45"/>
        <end position="149"/>
    </location>
</feature>
<dbReference type="Proteomes" id="UP000000270">
    <property type="component" value="Chromosome"/>
</dbReference>
<sequence length="159" mass="16883">MNNEMMPGQSRRLVLRSAAAAFVATAVLPVSMALAAEDDTRQVETAVTALKDAMLSGDGAKLKALTLDQLTYGHSNARLEDKAAFVASLDGKNAFKSIDLSDQTVQIVGDVAVVRHTFDAVNNLPDGKTSTAHIKVLQVWKKADGGWKLLARQAAPLPA</sequence>
<dbReference type="STRING" id="438753.AZC_3623"/>
<dbReference type="SUPFAM" id="SSF54427">
    <property type="entry name" value="NTF2-like"/>
    <property type="match status" value="1"/>
</dbReference>
<evidence type="ECO:0000313" key="4">
    <source>
        <dbReference type="Proteomes" id="UP000000270"/>
    </source>
</evidence>
<dbReference type="InterPro" id="IPR027843">
    <property type="entry name" value="DUF4440"/>
</dbReference>
<evidence type="ECO:0000256" key="1">
    <source>
        <dbReference type="SAM" id="SignalP"/>
    </source>
</evidence>
<dbReference type="AlphaFoldDB" id="A8IFJ9"/>
<feature type="chain" id="PRO_5002721001" description="DUF4440 domain-containing protein" evidence="1">
    <location>
        <begin position="36"/>
        <end position="159"/>
    </location>
</feature>
<organism evidence="3 4">
    <name type="scientific">Azorhizobium caulinodans (strain ATCC 43989 / DSM 5975 / JCM 20966 / LMG 6465 / NBRC 14845 / NCIMB 13405 / ORS 571)</name>
    <dbReference type="NCBI Taxonomy" id="438753"/>
    <lineage>
        <taxon>Bacteria</taxon>
        <taxon>Pseudomonadati</taxon>
        <taxon>Pseudomonadota</taxon>
        <taxon>Alphaproteobacteria</taxon>
        <taxon>Hyphomicrobiales</taxon>
        <taxon>Xanthobacteraceae</taxon>
        <taxon>Azorhizobium</taxon>
    </lineage>
</organism>
<feature type="signal peptide" evidence="1">
    <location>
        <begin position="1"/>
        <end position="35"/>
    </location>
</feature>
<reference evidence="3 4" key="3">
    <citation type="journal article" date="2008" name="BMC Genomics">
        <title>The genome of the versatile nitrogen fixer Azorhizobium caulinodans ORS571.</title>
        <authorList>
            <person name="Lee KB."/>
            <person name="Backer P.D."/>
            <person name="Aono T."/>
            <person name="Liu CT."/>
            <person name="Suzuki S."/>
            <person name="Suzuki T."/>
            <person name="Kaneko T."/>
            <person name="Yamada M."/>
            <person name="Tabata S."/>
            <person name="Kupfer D.M."/>
            <person name="Najar F.Z."/>
            <person name="Wiley G.B."/>
            <person name="Roe B."/>
            <person name="Binnewies T.T."/>
            <person name="Ussery D.W."/>
            <person name="D'Haeze W."/>
            <person name="Herder J.D."/>
            <person name="Gevers D."/>
            <person name="Vereecke D."/>
            <person name="Holsters M."/>
            <person name="Oyaizu H."/>
        </authorList>
    </citation>
    <scope>NUCLEOTIDE SEQUENCE [LARGE SCALE GENOMIC DNA]</scope>
    <source>
        <strain evidence="4">ATCC 43989 / DSM 5975 / JCM 20966 / LMG 6465 / NBRC 14845 / NCIMB 13405 / ORS 571</strain>
    </source>
</reference>
<gene>
    <name evidence="3" type="ordered locus">AZC_3623</name>
</gene>
<dbReference type="eggNOG" id="COG4319">
    <property type="taxonomic scope" value="Bacteria"/>
</dbReference>
<dbReference type="EMBL" id="AP009384">
    <property type="protein sequence ID" value="BAF89621.1"/>
    <property type="molecule type" value="Genomic_DNA"/>
</dbReference>
<reference evidence="3 4" key="4">
    <citation type="journal article" date="2009" name="Appl. Environ. Microbiol.">
        <title>Comparative genome-wide transcriptional profiling of Azorhizobium caulinodans ORS571 grown under free-living and symbiotic conditions.</title>
        <authorList>
            <person name="Tsukada S."/>
            <person name="Aono T."/>
            <person name="Akiba N."/>
            <person name="Lee KB."/>
            <person name="Liu CT."/>
            <person name="Toyazaki H."/>
            <person name="Oyaizu H."/>
        </authorList>
    </citation>
    <scope>NUCLEOTIDE SEQUENCE [LARGE SCALE GENOMIC DNA]</scope>
    <source>
        <strain evidence="4">ATCC 43989 / DSM 5975 / JCM 20966 / LMG 6465 / NBRC 14845 / NCIMB 13405 / ORS 571</strain>
    </source>
</reference>
<dbReference type="HOGENOM" id="CLU_141608_0_0_5"/>
<name>A8IFJ9_AZOC5</name>